<accession>A0ABR4IEV2</accession>
<dbReference type="InterPro" id="IPR029058">
    <property type="entry name" value="AB_hydrolase_fold"/>
</dbReference>
<name>A0ABR4IEV2_9EURO</name>
<dbReference type="Pfam" id="PF08386">
    <property type="entry name" value="Abhydrolase_4"/>
    <property type="match status" value="1"/>
</dbReference>
<evidence type="ECO:0000256" key="3">
    <source>
        <dbReference type="SAM" id="SignalP"/>
    </source>
</evidence>
<keyword evidence="3" id="KW-0732">Signal</keyword>
<comment type="similarity">
    <text evidence="1">Belongs to the peptidase S33 family.</text>
</comment>
<feature type="domain" description="AB hydrolase-1" evidence="4">
    <location>
        <begin position="107"/>
        <end position="242"/>
    </location>
</feature>
<dbReference type="PANTHER" id="PTHR43248:SF25">
    <property type="entry name" value="AB HYDROLASE-1 DOMAIN-CONTAINING PROTEIN-RELATED"/>
    <property type="match status" value="1"/>
</dbReference>
<evidence type="ECO:0000256" key="2">
    <source>
        <dbReference type="ARBA" id="ARBA00022801"/>
    </source>
</evidence>
<dbReference type="InterPro" id="IPR051601">
    <property type="entry name" value="Serine_prot/Carboxylest_S33"/>
</dbReference>
<feature type="chain" id="PRO_5045563951" evidence="3">
    <location>
        <begin position="23"/>
        <end position="526"/>
    </location>
</feature>
<feature type="signal peptide" evidence="3">
    <location>
        <begin position="1"/>
        <end position="22"/>
    </location>
</feature>
<dbReference type="InterPro" id="IPR013595">
    <property type="entry name" value="Pept_S33_TAP-like_C"/>
</dbReference>
<dbReference type="EMBL" id="JBFXLS010000032">
    <property type="protein sequence ID" value="KAL2826142.1"/>
    <property type="molecule type" value="Genomic_DNA"/>
</dbReference>
<gene>
    <name evidence="6" type="ORF">BDW59DRAFT_179708</name>
</gene>
<organism evidence="6 7">
    <name type="scientific">Aspergillus cavernicola</name>
    <dbReference type="NCBI Taxonomy" id="176166"/>
    <lineage>
        <taxon>Eukaryota</taxon>
        <taxon>Fungi</taxon>
        <taxon>Dikarya</taxon>
        <taxon>Ascomycota</taxon>
        <taxon>Pezizomycotina</taxon>
        <taxon>Eurotiomycetes</taxon>
        <taxon>Eurotiomycetidae</taxon>
        <taxon>Eurotiales</taxon>
        <taxon>Aspergillaceae</taxon>
        <taxon>Aspergillus</taxon>
        <taxon>Aspergillus subgen. Nidulantes</taxon>
    </lineage>
</organism>
<keyword evidence="2" id="KW-0378">Hydrolase</keyword>
<dbReference type="SUPFAM" id="SSF53474">
    <property type="entry name" value="alpha/beta-Hydrolases"/>
    <property type="match status" value="1"/>
</dbReference>
<dbReference type="Gene3D" id="3.40.50.1820">
    <property type="entry name" value="alpha/beta hydrolase"/>
    <property type="match status" value="1"/>
</dbReference>
<dbReference type="Pfam" id="PF00561">
    <property type="entry name" value="Abhydrolase_1"/>
    <property type="match status" value="1"/>
</dbReference>
<evidence type="ECO:0000313" key="6">
    <source>
        <dbReference type="EMBL" id="KAL2826142.1"/>
    </source>
</evidence>
<keyword evidence="7" id="KW-1185">Reference proteome</keyword>
<reference evidence="6 7" key="1">
    <citation type="submission" date="2024-07" db="EMBL/GenBank/DDBJ databases">
        <title>Section-level genome sequencing and comparative genomics of Aspergillus sections Usti and Cavernicolus.</title>
        <authorList>
            <consortium name="Lawrence Berkeley National Laboratory"/>
            <person name="Nybo J.L."/>
            <person name="Vesth T.C."/>
            <person name="Theobald S."/>
            <person name="Frisvad J.C."/>
            <person name="Larsen T.O."/>
            <person name="Kjaerboelling I."/>
            <person name="Rothschild-Mancinelli K."/>
            <person name="Lyhne E.K."/>
            <person name="Kogle M.E."/>
            <person name="Barry K."/>
            <person name="Clum A."/>
            <person name="Na H."/>
            <person name="Ledsgaard L."/>
            <person name="Lin J."/>
            <person name="Lipzen A."/>
            <person name="Kuo A."/>
            <person name="Riley R."/>
            <person name="Mondo S."/>
            <person name="LaButti K."/>
            <person name="Haridas S."/>
            <person name="Pangalinan J."/>
            <person name="Salamov A.A."/>
            <person name="Simmons B.A."/>
            <person name="Magnuson J.K."/>
            <person name="Chen J."/>
            <person name="Drula E."/>
            <person name="Henrissat B."/>
            <person name="Wiebenga A."/>
            <person name="Lubbers R.J."/>
            <person name="Gomes A.C."/>
            <person name="Makela M.R."/>
            <person name="Stajich J."/>
            <person name="Grigoriev I.V."/>
            <person name="Mortensen U.H."/>
            <person name="De vries R.P."/>
            <person name="Baker S.E."/>
            <person name="Andersen M.R."/>
        </authorList>
    </citation>
    <scope>NUCLEOTIDE SEQUENCE [LARGE SCALE GENOMIC DNA]</scope>
    <source>
        <strain evidence="6 7">CBS 600.67</strain>
    </source>
</reference>
<dbReference type="Proteomes" id="UP001610335">
    <property type="component" value="Unassembled WGS sequence"/>
</dbReference>
<evidence type="ECO:0000259" key="4">
    <source>
        <dbReference type="Pfam" id="PF00561"/>
    </source>
</evidence>
<evidence type="ECO:0000256" key="1">
    <source>
        <dbReference type="ARBA" id="ARBA00010088"/>
    </source>
</evidence>
<feature type="domain" description="Peptidase S33 tripeptidyl aminopeptidase-like C-terminal" evidence="5">
    <location>
        <begin position="403"/>
        <end position="496"/>
    </location>
</feature>
<dbReference type="InterPro" id="IPR000073">
    <property type="entry name" value="AB_hydrolase_1"/>
</dbReference>
<comment type="caution">
    <text evidence="6">The sequence shown here is derived from an EMBL/GenBank/DDBJ whole genome shotgun (WGS) entry which is preliminary data.</text>
</comment>
<proteinExistence type="inferred from homology"/>
<evidence type="ECO:0000259" key="5">
    <source>
        <dbReference type="Pfam" id="PF08386"/>
    </source>
</evidence>
<evidence type="ECO:0000313" key="7">
    <source>
        <dbReference type="Proteomes" id="UP001610335"/>
    </source>
</evidence>
<dbReference type="PANTHER" id="PTHR43248">
    <property type="entry name" value="2-SUCCINYL-6-HYDROXY-2,4-CYCLOHEXADIENE-1-CARBOXYLATE SYNTHASE"/>
    <property type="match status" value="1"/>
</dbReference>
<sequence>MPSSRALLQAFLLLGGASSTLAHLHSRTDGVSWGACEFEAPGIECANFTVPLDYTTSDSEATLDLQLLRVPAIQTPKKGTVLFNFGGPGLEARLTLAGSAATYLALTNGEYDLVAFDPRGTANTMTASCFNTSAERALLVSQPMTVVPNTDDELALGRLWGQTGIVADSCLNALGEQLSLIGTSFVAQDMLQIVDALEDDGLLRYWGTSYGTALGATFAAMYPDRVERMILDGNLNPHEYFNFYEIEVWADSDRVFLNLLKECMKTPDLCALAHRRDHVEDLEKDIYNLIEDLRKEPLISGTTLVDSSLVKTYLRFGLYSPIFYPVVARSLNELLDGNATQLANSYNALSSAGVILTQADDDAQLAITCSDKKLPEQSFTEMAPVFEALEDQSRLLGSHGHIAAMLCQQWGVEAKGRYEGNFEATTNHPMLIINNRFDPATPIRSAQNVSAGFENSVLLENGGFGHGLTSHASTCTINAIRQYYQDGTLPEPGTICDVDYSPFDAIANNITTVLTELGYLPGSGAQ</sequence>
<protein>
    <submittedName>
        <fullName evidence="6">TAP-like protein-domain-containing protein</fullName>
    </submittedName>
</protein>